<keyword evidence="4" id="KW-1185">Reference proteome</keyword>
<dbReference type="PATRIC" id="fig|1409788.3.peg.4290"/>
<dbReference type="STRING" id="1409788.NC99_42010"/>
<dbReference type="PANTHER" id="PTHR15032">
    <property type="entry name" value="N-ACYL-PHOSPHATIDYLETHANOLAMINE-HYDROLYZING PHOSPHOLIPASE D"/>
    <property type="match status" value="1"/>
</dbReference>
<dbReference type="GO" id="GO:0070290">
    <property type="term" value="F:N-acylphosphatidylethanolamine-specific phospholipase D activity"/>
    <property type="evidence" value="ECO:0007669"/>
    <property type="project" value="InterPro"/>
</dbReference>
<accession>A0A0L8V3A7</accession>
<dbReference type="Proteomes" id="UP000036958">
    <property type="component" value="Unassembled WGS sequence"/>
</dbReference>
<dbReference type="Gene3D" id="3.60.15.10">
    <property type="entry name" value="Ribonuclease Z/Hydroxyacylglutathione hydrolase-like"/>
    <property type="match status" value="1"/>
</dbReference>
<evidence type="ECO:0000259" key="2">
    <source>
        <dbReference type="Pfam" id="PF12706"/>
    </source>
</evidence>
<dbReference type="InterPro" id="IPR036866">
    <property type="entry name" value="RibonucZ/Hydroxyglut_hydro"/>
</dbReference>
<dbReference type="EMBL" id="LGIA01000205">
    <property type="protein sequence ID" value="KOH42985.1"/>
    <property type="molecule type" value="Genomic_DNA"/>
</dbReference>
<comment type="caution">
    <text evidence="3">The sequence shown here is derived from an EMBL/GenBank/DDBJ whole genome shotgun (WGS) entry which is preliminary data.</text>
</comment>
<dbReference type="Pfam" id="PF12706">
    <property type="entry name" value="Lactamase_B_2"/>
    <property type="match status" value="1"/>
</dbReference>
<feature type="domain" description="Metallo-beta-lactamase" evidence="2">
    <location>
        <begin position="157"/>
        <end position="353"/>
    </location>
</feature>
<evidence type="ECO:0000256" key="1">
    <source>
        <dbReference type="SAM" id="Phobius"/>
    </source>
</evidence>
<gene>
    <name evidence="3" type="ORF">NC99_42010</name>
</gene>
<dbReference type="GO" id="GO:0005737">
    <property type="term" value="C:cytoplasm"/>
    <property type="evidence" value="ECO:0007669"/>
    <property type="project" value="TreeGrafter"/>
</dbReference>
<dbReference type="PANTHER" id="PTHR15032:SF4">
    <property type="entry name" value="N-ACYL-PHOSPHATIDYLETHANOLAMINE-HYDROLYZING PHOSPHOLIPASE D"/>
    <property type="match status" value="1"/>
</dbReference>
<dbReference type="PIRSF" id="PIRSF038896">
    <property type="entry name" value="NAPE-PLD"/>
    <property type="match status" value="1"/>
</dbReference>
<feature type="transmembrane region" description="Helical" evidence="1">
    <location>
        <begin position="34"/>
        <end position="57"/>
    </location>
</feature>
<dbReference type="GO" id="GO:0008270">
    <property type="term" value="F:zinc ion binding"/>
    <property type="evidence" value="ECO:0007669"/>
    <property type="project" value="InterPro"/>
</dbReference>
<proteinExistence type="predicted"/>
<reference evidence="4" key="1">
    <citation type="submission" date="2015-07" db="EMBL/GenBank/DDBJ databases">
        <title>Genome sequencing of Sunxiuqinia dokdonensis strain SK.</title>
        <authorList>
            <person name="Ahn S."/>
            <person name="Kim B.-C."/>
        </authorList>
    </citation>
    <scope>NUCLEOTIDE SEQUENCE [LARGE SCALE GENOMIC DNA]</scope>
    <source>
        <strain evidence="4">SK</strain>
    </source>
</reference>
<dbReference type="InterPro" id="IPR001279">
    <property type="entry name" value="Metallo-B-lactamas"/>
</dbReference>
<evidence type="ECO:0000313" key="3">
    <source>
        <dbReference type="EMBL" id="KOH42985.1"/>
    </source>
</evidence>
<keyword evidence="1" id="KW-1133">Transmembrane helix</keyword>
<protein>
    <recommendedName>
        <fullName evidence="2">Metallo-beta-lactamase domain-containing protein</fullName>
    </recommendedName>
</protein>
<dbReference type="SUPFAM" id="SSF56281">
    <property type="entry name" value="Metallo-hydrolase/oxidoreductase"/>
    <property type="match status" value="1"/>
</dbReference>
<keyword evidence="1" id="KW-0812">Transmembrane</keyword>
<dbReference type="OrthoDB" id="9805728at2"/>
<dbReference type="AlphaFoldDB" id="A0A0L8V3A7"/>
<dbReference type="InterPro" id="IPR024884">
    <property type="entry name" value="NAPE-PLD"/>
</dbReference>
<organism evidence="3 4">
    <name type="scientific">Sunxiuqinia dokdonensis</name>
    <dbReference type="NCBI Taxonomy" id="1409788"/>
    <lineage>
        <taxon>Bacteria</taxon>
        <taxon>Pseudomonadati</taxon>
        <taxon>Bacteroidota</taxon>
        <taxon>Bacteroidia</taxon>
        <taxon>Marinilabiliales</taxon>
        <taxon>Prolixibacteraceae</taxon>
        <taxon>Sunxiuqinia</taxon>
    </lineage>
</organism>
<evidence type="ECO:0000313" key="4">
    <source>
        <dbReference type="Proteomes" id="UP000036958"/>
    </source>
</evidence>
<sequence>MHTEPPKEAVFFCFKNKRPSPFVSFKKHPHTNHIMGKIIMILLTILIALAVLVVLIVRLNPSFGASPTGERMQRIQQSPNFKDGKFQNPVATAMQTEDMPFLRVMKEFLFTKGDRVPTTTIQTMPVDRAAFHQQTDGVKICWLGHSTVLIEMDGQVILTDPVFSQRVSPFSFVGTKAFPYSENYHWENLPKIDLVLLSHDHYDHLDYKTIRSLKDQDLPFVTALGVGAHLERWGIAPERITELDWWESFQFTENIRLTATPARHFSGRGLTNRFSTLWASWVITGPENRVFFGADSGYYPGFKTIGEQYGPFDLVMLECGQYSQYWPYIHMLPEEVIRAANDLGAQSLLPIHWGKYKLSIHPWTEPIERLLQAGNNRNLAIGTPQIGEVFDLDKSLPTPEWWKE</sequence>
<name>A0A0L8V3A7_9BACT</name>
<keyword evidence="1" id="KW-0472">Membrane</keyword>